<reference evidence="2 3" key="1">
    <citation type="submission" date="2024-09" db="EMBL/GenBank/DDBJ databases">
        <authorList>
            <person name="Sun Q."/>
            <person name="Mori K."/>
        </authorList>
    </citation>
    <scope>NUCLEOTIDE SEQUENCE [LARGE SCALE GENOMIC DNA]</scope>
    <source>
        <strain evidence="2 3">JCM 9626</strain>
    </source>
</reference>
<proteinExistence type="predicted"/>
<comment type="caution">
    <text evidence="2">The sequence shown here is derived from an EMBL/GenBank/DDBJ whole genome shotgun (WGS) entry which is preliminary data.</text>
</comment>
<gene>
    <name evidence="2" type="ORF">ACFFRI_17320</name>
</gene>
<evidence type="ECO:0000313" key="3">
    <source>
        <dbReference type="Proteomes" id="UP001589750"/>
    </source>
</evidence>
<dbReference type="Proteomes" id="UP001589750">
    <property type="component" value="Unassembled WGS sequence"/>
</dbReference>
<evidence type="ECO:0000313" key="2">
    <source>
        <dbReference type="EMBL" id="MFB9314822.1"/>
    </source>
</evidence>
<dbReference type="RefSeq" id="WP_246084137.1">
    <property type="nucleotide sequence ID" value="NZ_JBHMDG010000026.1"/>
</dbReference>
<accession>A0ABV5KEG7</accession>
<name>A0ABV5KEG7_9ACTN</name>
<sequence>MDPPTQAAQRPHPGPASPRSAITEPVDRRLLALLRRAVLEHVGQERRRVHPPVVHVGVPGGVTAALTLGDQGLDHALRTDVLEAMVRQTQVAGSPTLVWLSRSGARETRDVDLAWLTAARAAAAELGRALPMVVVTRRSWLDPSTGVYRDWLRLRA</sequence>
<keyword evidence="3" id="KW-1185">Reference proteome</keyword>
<feature type="region of interest" description="Disordered" evidence="1">
    <location>
        <begin position="1"/>
        <end position="23"/>
    </location>
</feature>
<evidence type="ECO:0000256" key="1">
    <source>
        <dbReference type="SAM" id="MobiDB-lite"/>
    </source>
</evidence>
<organism evidence="2 3">
    <name type="scientific">Nocardioides plantarum</name>
    <dbReference type="NCBI Taxonomy" id="29299"/>
    <lineage>
        <taxon>Bacteria</taxon>
        <taxon>Bacillati</taxon>
        <taxon>Actinomycetota</taxon>
        <taxon>Actinomycetes</taxon>
        <taxon>Propionibacteriales</taxon>
        <taxon>Nocardioidaceae</taxon>
        <taxon>Nocardioides</taxon>
    </lineage>
</organism>
<dbReference type="EMBL" id="JBHMDG010000026">
    <property type="protein sequence ID" value="MFB9314822.1"/>
    <property type="molecule type" value="Genomic_DNA"/>
</dbReference>
<protein>
    <submittedName>
        <fullName evidence="2">Uncharacterized protein</fullName>
    </submittedName>
</protein>